<dbReference type="Pfam" id="PF00561">
    <property type="entry name" value="Abhydrolase_1"/>
    <property type="match status" value="1"/>
</dbReference>
<gene>
    <name evidence="2" type="ORF">SAMN05216266_11459</name>
</gene>
<dbReference type="InterPro" id="IPR050266">
    <property type="entry name" value="AB_hydrolase_sf"/>
</dbReference>
<keyword evidence="3" id="KW-1185">Reference proteome</keyword>
<proteinExistence type="predicted"/>
<dbReference type="EMBL" id="FOKG01000014">
    <property type="protein sequence ID" value="SFB49553.1"/>
    <property type="molecule type" value="Genomic_DNA"/>
</dbReference>
<dbReference type="GO" id="GO:0003824">
    <property type="term" value="F:catalytic activity"/>
    <property type="evidence" value="ECO:0007669"/>
    <property type="project" value="UniProtKB-ARBA"/>
</dbReference>
<dbReference type="Proteomes" id="UP000243799">
    <property type="component" value="Unassembled WGS sequence"/>
</dbReference>
<name>A0A1I1BME1_9PSEU</name>
<dbReference type="InterPro" id="IPR029058">
    <property type="entry name" value="AB_hydrolase_fold"/>
</dbReference>
<dbReference type="STRING" id="490629.SAMN05216266_11459"/>
<organism evidence="2 3">
    <name type="scientific">Amycolatopsis marina</name>
    <dbReference type="NCBI Taxonomy" id="490629"/>
    <lineage>
        <taxon>Bacteria</taxon>
        <taxon>Bacillati</taxon>
        <taxon>Actinomycetota</taxon>
        <taxon>Actinomycetes</taxon>
        <taxon>Pseudonocardiales</taxon>
        <taxon>Pseudonocardiaceae</taxon>
        <taxon>Amycolatopsis</taxon>
    </lineage>
</organism>
<dbReference type="Gene3D" id="3.40.50.1820">
    <property type="entry name" value="alpha/beta hydrolase"/>
    <property type="match status" value="1"/>
</dbReference>
<reference evidence="3" key="1">
    <citation type="submission" date="2016-10" db="EMBL/GenBank/DDBJ databases">
        <authorList>
            <person name="Varghese N."/>
            <person name="Submissions S."/>
        </authorList>
    </citation>
    <scope>NUCLEOTIDE SEQUENCE [LARGE SCALE GENOMIC DNA]</scope>
    <source>
        <strain evidence="3">CGMCC 4.3568</strain>
    </source>
</reference>
<evidence type="ECO:0000259" key="1">
    <source>
        <dbReference type="Pfam" id="PF00561"/>
    </source>
</evidence>
<sequence>MPSQSQGSAVTSLRSLNNLPEPVGWILVVRRVGRWSAGDIQLSVTHTPGSAAALARSCHSLLPRLCSRNLSKFLYKEAEVDCRPGSVEDVLFVLDQGSGPAVVLLPILGSDHRMYAAQVEGLRDEFRCLAVDLRGCGESPTLDGVPEGDVLRTQAQDIVDALDERGIESAHVVGISYGGVVAETLLLDHGERVASAVICDSFCDTRPRGVPERLLMAGAKVQPLLFRLPKRWLVALERRLYRRWPEAGRAVADTLVNSRRDDLVKQRRAVNAIRLEDRLRHCVTPTLCLAGAAMPTGVTMMRRVHEALPVSEFMLIEDSVDPSNLCQPELFTKTVAEWVRQHDSSSRGDLPR</sequence>
<dbReference type="SUPFAM" id="SSF53474">
    <property type="entry name" value="alpha/beta-Hydrolases"/>
    <property type="match status" value="1"/>
</dbReference>
<dbReference type="AlphaFoldDB" id="A0A1I1BME1"/>
<dbReference type="RefSeq" id="WP_091675199.1">
    <property type="nucleotide sequence ID" value="NZ_FOKG01000014.1"/>
</dbReference>
<dbReference type="OrthoDB" id="63962at2"/>
<dbReference type="InterPro" id="IPR000073">
    <property type="entry name" value="AB_hydrolase_1"/>
</dbReference>
<evidence type="ECO:0000313" key="3">
    <source>
        <dbReference type="Proteomes" id="UP000243799"/>
    </source>
</evidence>
<dbReference type="PANTHER" id="PTHR43798">
    <property type="entry name" value="MONOACYLGLYCEROL LIPASE"/>
    <property type="match status" value="1"/>
</dbReference>
<feature type="domain" description="AB hydrolase-1" evidence="1">
    <location>
        <begin position="100"/>
        <end position="217"/>
    </location>
</feature>
<evidence type="ECO:0000313" key="2">
    <source>
        <dbReference type="EMBL" id="SFB49553.1"/>
    </source>
</evidence>
<accession>A0A1I1BME1</accession>
<protein>
    <submittedName>
        <fullName evidence="2">Pimeloyl-ACP methyl ester carboxylesterase</fullName>
    </submittedName>
</protein>